<evidence type="ECO:0000256" key="4">
    <source>
        <dbReference type="ARBA" id="ARBA00022490"/>
    </source>
</evidence>
<dbReference type="Pfam" id="PF17958">
    <property type="entry name" value="EF-hand_13"/>
    <property type="match status" value="1"/>
</dbReference>
<dbReference type="SUPFAM" id="SSF47473">
    <property type="entry name" value="EF-hand"/>
    <property type="match status" value="2"/>
</dbReference>
<dbReference type="EMBL" id="JARBJD010000136">
    <property type="protein sequence ID" value="KAK2950399.1"/>
    <property type="molecule type" value="Genomic_DNA"/>
</dbReference>
<evidence type="ECO:0000256" key="6">
    <source>
        <dbReference type="ARBA" id="ARBA00022737"/>
    </source>
</evidence>
<evidence type="ECO:0000256" key="7">
    <source>
        <dbReference type="ARBA" id="ARBA00022837"/>
    </source>
</evidence>
<dbReference type="PANTHER" id="PTHR12085:SF3">
    <property type="entry name" value="SERINE_THREONINE-PROTEIN PHOSPHATASE 2A REGULATORY SUBUNIT B'' SUBUNIT GAMMA"/>
    <property type="match status" value="1"/>
</dbReference>
<reference evidence="10 11" key="1">
    <citation type="journal article" date="2022" name="bioRxiv">
        <title>Genomics of Preaxostyla Flagellates Illuminates Evolutionary Transitions and the Path Towards Mitochondrial Loss.</title>
        <authorList>
            <person name="Novak L.V.F."/>
            <person name="Treitli S.C."/>
            <person name="Pyrih J."/>
            <person name="Halakuc P."/>
            <person name="Pipaliya S.V."/>
            <person name="Vacek V."/>
            <person name="Brzon O."/>
            <person name="Soukal P."/>
            <person name="Eme L."/>
            <person name="Dacks J.B."/>
            <person name="Karnkowska A."/>
            <person name="Elias M."/>
            <person name="Hampl V."/>
        </authorList>
    </citation>
    <scope>NUCLEOTIDE SEQUENCE [LARGE SCALE GENOMIC DNA]</scope>
    <source>
        <strain evidence="10">NAU3</strain>
        <tissue evidence="10">Gut</tissue>
    </source>
</reference>
<name>A0ABQ9XG53_9EUKA</name>
<dbReference type="PROSITE" id="PS50222">
    <property type="entry name" value="EF_HAND_2"/>
    <property type="match status" value="1"/>
</dbReference>
<dbReference type="InterPro" id="IPR018247">
    <property type="entry name" value="EF_Hand_1_Ca_BS"/>
</dbReference>
<evidence type="ECO:0000256" key="5">
    <source>
        <dbReference type="ARBA" id="ARBA00022723"/>
    </source>
</evidence>
<keyword evidence="7" id="KW-0106">Calcium</keyword>
<keyword evidence="5" id="KW-0479">Metal-binding</keyword>
<evidence type="ECO:0000256" key="3">
    <source>
        <dbReference type="ARBA" id="ARBA00022320"/>
    </source>
</evidence>
<evidence type="ECO:0000259" key="9">
    <source>
        <dbReference type="PROSITE" id="PS50222"/>
    </source>
</evidence>
<proteinExistence type="predicted"/>
<keyword evidence="4" id="KW-0963">Cytoplasm</keyword>
<organism evidence="10 11">
    <name type="scientific">Blattamonas nauphoetae</name>
    <dbReference type="NCBI Taxonomy" id="2049346"/>
    <lineage>
        <taxon>Eukaryota</taxon>
        <taxon>Metamonada</taxon>
        <taxon>Preaxostyla</taxon>
        <taxon>Oxymonadida</taxon>
        <taxon>Blattamonas</taxon>
    </lineage>
</organism>
<evidence type="ECO:0000256" key="2">
    <source>
        <dbReference type="ARBA" id="ARBA00004496"/>
    </source>
</evidence>
<keyword evidence="6" id="KW-0677">Repeat</keyword>
<evidence type="ECO:0000256" key="1">
    <source>
        <dbReference type="ARBA" id="ARBA00004123"/>
    </source>
</evidence>
<dbReference type="InterPro" id="IPR011992">
    <property type="entry name" value="EF-hand-dom_pair"/>
</dbReference>
<dbReference type="Gene3D" id="1.10.238.220">
    <property type="match status" value="1"/>
</dbReference>
<evidence type="ECO:0000313" key="11">
    <source>
        <dbReference type="Proteomes" id="UP001281761"/>
    </source>
</evidence>
<dbReference type="PANTHER" id="PTHR12085">
    <property type="entry name" value="SERINE/THREONINE-PROTEIN PHOSPHATASE 2A REGULATORY SUBUNIT B'' SUBUNIT GAMMA"/>
    <property type="match status" value="1"/>
</dbReference>
<gene>
    <name evidence="10" type="ORF">BLNAU_14640</name>
</gene>
<dbReference type="Gene3D" id="1.10.238.10">
    <property type="entry name" value="EF-hand"/>
    <property type="match status" value="1"/>
</dbReference>
<accession>A0ABQ9XG53</accession>
<dbReference type="Proteomes" id="UP001281761">
    <property type="component" value="Unassembled WGS sequence"/>
</dbReference>
<keyword evidence="11" id="KW-1185">Reference proteome</keyword>
<keyword evidence="8" id="KW-0539">Nucleus</keyword>
<comment type="caution">
    <text evidence="10">The sequence shown here is derived from an EMBL/GenBank/DDBJ whole genome shotgun (WGS) entry which is preliminary data.</text>
</comment>
<dbReference type="PROSITE" id="PS00018">
    <property type="entry name" value="EF_HAND_1"/>
    <property type="match status" value="1"/>
</dbReference>
<comment type="subcellular location">
    <subcellularLocation>
        <location evidence="2">Cytoplasm</location>
    </subcellularLocation>
    <subcellularLocation>
        <location evidence="1">Nucleus</location>
    </subcellularLocation>
</comment>
<evidence type="ECO:0000256" key="8">
    <source>
        <dbReference type="ARBA" id="ARBA00023242"/>
    </source>
</evidence>
<dbReference type="InterPro" id="IPR039865">
    <property type="entry name" value="PPP2R3C"/>
</dbReference>
<feature type="domain" description="EF-hand" evidence="9">
    <location>
        <begin position="301"/>
        <end position="336"/>
    </location>
</feature>
<evidence type="ECO:0000313" key="10">
    <source>
        <dbReference type="EMBL" id="KAK2950399.1"/>
    </source>
</evidence>
<sequence length="427" mass="50758">MFQPIPTGSEKKHPSEHFIAPLVTTRQSKTNLEVYVKDEALKQIIQTKYQSPLSNSDIEKLWKELHRQASLTPDSNGRITYNDYIEVKRNVPGPVGDYFSPSIFLGLEKDDQGRISIISFFQYCLRKEFYLKTRINLTLQHSNGDEYVTESDLDAFIKEMLPRFPHLKNLDETEHQYYCCHATRKFFFFLDPMNHGRIYIKSLITSPILSELMMMKEDDLTEDQLLMNWFSLDIYRRVYENYINTDNDQDGLLSEQELYHYGYGSFTKIFINRILDEFNTFEKKLDFKSYLNFILMIRYKKTKESLTLYFRLFDYNQRGYITVNEVNAFVHEMVNHLKDINIMMEFDPEDVKNEIFDLVRPKVPDRITLDDLIACGCGDLIVGMMTDSNRFYNYDQREYDHSKKDEVIDDIIPDPPRYDGYENDDDF</sequence>
<protein>
    <recommendedName>
        <fullName evidence="3">Serine/threonine-protein phosphatase 2A regulatory subunit B'' subunit gamma</fullName>
    </recommendedName>
</protein>
<dbReference type="InterPro" id="IPR002048">
    <property type="entry name" value="EF_hand_dom"/>
</dbReference>
<dbReference type="InterPro" id="IPR041534">
    <property type="entry name" value="EF-hand_13"/>
</dbReference>